<evidence type="ECO:0000313" key="1">
    <source>
        <dbReference type="EMBL" id="KAK9323835.1"/>
    </source>
</evidence>
<name>A0ACC3TSZ7_9ASCO</name>
<proteinExistence type="predicted"/>
<organism evidence="1 2">
    <name type="scientific">Lipomyces orientalis</name>
    <dbReference type="NCBI Taxonomy" id="1233043"/>
    <lineage>
        <taxon>Eukaryota</taxon>
        <taxon>Fungi</taxon>
        <taxon>Dikarya</taxon>
        <taxon>Ascomycota</taxon>
        <taxon>Saccharomycotina</taxon>
        <taxon>Lipomycetes</taxon>
        <taxon>Lipomycetales</taxon>
        <taxon>Lipomycetaceae</taxon>
        <taxon>Lipomyces</taxon>
    </lineage>
</organism>
<evidence type="ECO:0000313" key="2">
    <source>
        <dbReference type="Proteomes" id="UP001489719"/>
    </source>
</evidence>
<dbReference type="EMBL" id="MU970056">
    <property type="protein sequence ID" value="KAK9323835.1"/>
    <property type="molecule type" value="Genomic_DNA"/>
</dbReference>
<reference evidence="2" key="1">
    <citation type="journal article" date="2024" name="Front. Bioeng. Biotechnol.">
        <title>Genome-scale model development and genomic sequencing of the oleaginous clade Lipomyces.</title>
        <authorList>
            <person name="Czajka J.J."/>
            <person name="Han Y."/>
            <person name="Kim J."/>
            <person name="Mondo S.J."/>
            <person name="Hofstad B.A."/>
            <person name="Robles A."/>
            <person name="Haridas S."/>
            <person name="Riley R."/>
            <person name="LaButti K."/>
            <person name="Pangilinan J."/>
            <person name="Andreopoulos W."/>
            <person name="Lipzen A."/>
            <person name="Yan J."/>
            <person name="Wang M."/>
            <person name="Ng V."/>
            <person name="Grigoriev I.V."/>
            <person name="Spatafora J.W."/>
            <person name="Magnuson J.K."/>
            <person name="Baker S.E."/>
            <person name="Pomraning K.R."/>
        </authorList>
    </citation>
    <scope>NUCLEOTIDE SEQUENCE [LARGE SCALE GENOMIC DNA]</scope>
    <source>
        <strain evidence="2">CBS 10300</strain>
    </source>
</reference>
<comment type="caution">
    <text evidence="1">The sequence shown here is derived from an EMBL/GenBank/DDBJ whole genome shotgun (WGS) entry which is preliminary data.</text>
</comment>
<keyword evidence="2" id="KW-1185">Reference proteome</keyword>
<gene>
    <name evidence="1" type="ORF">V1517DRAFT_319057</name>
</gene>
<sequence length="153" mass="17849">MQREGIRLGPDQRLGSSNSRRTLANSSQSRYHMEPDGVIFFRTRRSLDFKVVVKVSVSQTNNSLLEKARKWKMRSYYESQDYSEFGPLTFQGHTWMDRLCEGALKLCEGTQSPIGERCAENQIRTTCSLLICNAIILMRIYYRFCSMMHEQML</sequence>
<accession>A0ACC3TSZ7</accession>
<protein>
    <submittedName>
        <fullName evidence="1">Uncharacterized protein</fullName>
    </submittedName>
</protein>
<dbReference type="Proteomes" id="UP001489719">
    <property type="component" value="Unassembled WGS sequence"/>
</dbReference>